<dbReference type="Gene3D" id="3.10.180.10">
    <property type="entry name" value="2,3-Dihydroxybiphenyl 1,2-Dioxygenase, domain 1"/>
    <property type="match status" value="1"/>
</dbReference>
<organism evidence="2 3">
    <name type="scientific">Persicirhabdus sediminis</name>
    <dbReference type="NCBI Taxonomy" id="454144"/>
    <lineage>
        <taxon>Bacteria</taxon>
        <taxon>Pseudomonadati</taxon>
        <taxon>Verrucomicrobiota</taxon>
        <taxon>Verrucomicrobiia</taxon>
        <taxon>Verrucomicrobiales</taxon>
        <taxon>Verrucomicrobiaceae</taxon>
        <taxon>Persicirhabdus</taxon>
    </lineage>
</organism>
<name>A0A8J7MC10_9BACT</name>
<reference evidence="2" key="1">
    <citation type="submission" date="2021-01" db="EMBL/GenBank/DDBJ databases">
        <title>Modified the classification status of verrucomicrobia.</title>
        <authorList>
            <person name="Feng X."/>
        </authorList>
    </citation>
    <scope>NUCLEOTIDE SEQUENCE</scope>
    <source>
        <strain evidence="2">_KCTC 22039</strain>
    </source>
</reference>
<dbReference type="InterPro" id="IPR037523">
    <property type="entry name" value="VOC_core"/>
</dbReference>
<protein>
    <submittedName>
        <fullName evidence="2">VOC family protein</fullName>
    </submittedName>
</protein>
<dbReference type="EMBL" id="JAENIM010000034">
    <property type="protein sequence ID" value="MBK1790854.1"/>
    <property type="molecule type" value="Genomic_DNA"/>
</dbReference>
<comment type="caution">
    <text evidence="2">The sequence shown here is derived from an EMBL/GenBank/DDBJ whole genome shotgun (WGS) entry which is preliminary data.</text>
</comment>
<keyword evidence="3" id="KW-1185">Reference proteome</keyword>
<sequence length="127" mass="14062">MKIEHFAIQVADSKELAIWYEKHLGMTTKRSGPAPADARFIADSSGTVMIEVYNNPAASTPNYSEMHPLLVHLAFVSEDVQADKTRLIAAGCTEFSDDVTPDGDKLVMLRDPWGIALQLCQRKDPMI</sequence>
<gene>
    <name evidence="2" type="ORF">JIN82_06760</name>
</gene>
<dbReference type="InterPro" id="IPR029068">
    <property type="entry name" value="Glyas_Bleomycin-R_OHBP_Dase"/>
</dbReference>
<evidence type="ECO:0000259" key="1">
    <source>
        <dbReference type="PROSITE" id="PS51819"/>
    </source>
</evidence>
<dbReference type="PROSITE" id="PS51819">
    <property type="entry name" value="VOC"/>
    <property type="match status" value="1"/>
</dbReference>
<dbReference type="SUPFAM" id="SSF54593">
    <property type="entry name" value="Glyoxalase/Bleomycin resistance protein/Dihydroxybiphenyl dioxygenase"/>
    <property type="match status" value="1"/>
</dbReference>
<dbReference type="Proteomes" id="UP000624703">
    <property type="component" value="Unassembled WGS sequence"/>
</dbReference>
<dbReference type="InterPro" id="IPR004360">
    <property type="entry name" value="Glyas_Fos-R_dOase_dom"/>
</dbReference>
<feature type="domain" description="VOC" evidence="1">
    <location>
        <begin position="2"/>
        <end position="122"/>
    </location>
</feature>
<dbReference type="AlphaFoldDB" id="A0A8J7MC10"/>
<evidence type="ECO:0000313" key="3">
    <source>
        <dbReference type="Proteomes" id="UP000624703"/>
    </source>
</evidence>
<dbReference type="RefSeq" id="WP_200310878.1">
    <property type="nucleotide sequence ID" value="NZ_JAENIM010000034.1"/>
</dbReference>
<evidence type="ECO:0000313" key="2">
    <source>
        <dbReference type="EMBL" id="MBK1790854.1"/>
    </source>
</evidence>
<dbReference type="Pfam" id="PF00903">
    <property type="entry name" value="Glyoxalase"/>
    <property type="match status" value="1"/>
</dbReference>
<proteinExistence type="predicted"/>
<accession>A0A8J7MC10</accession>